<reference evidence="2 4" key="1">
    <citation type="submission" date="2017-05" db="EMBL/GenBank/DDBJ databases">
        <authorList>
            <person name="Blom J."/>
        </authorList>
    </citation>
    <scope>NUCLEOTIDE SEQUENCE [LARGE SCALE GENOMIC DNA]</scope>
    <source>
        <strain evidence="2">PD885</strain>
    </source>
</reference>
<organism evidence="3 5">
    <name type="scientific">Xanthomonas fragariae</name>
    <dbReference type="NCBI Taxonomy" id="48664"/>
    <lineage>
        <taxon>Bacteria</taxon>
        <taxon>Pseudomonadati</taxon>
        <taxon>Pseudomonadota</taxon>
        <taxon>Gammaproteobacteria</taxon>
        <taxon>Lysobacterales</taxon>
        <taxon>Lysobacteraceae</taxon>
        <taxon>Xanthomonas</taxon>
    </lineage>
</organism>
<evidence type="ECO:0000313" key="4">
    <source>
        <dbReference type="Proteomes" id="UP000195877"/>
    </source>
</evidence>
<dbReference type="Proteomes" id="UP000195877">
    <property type="component" value="Chromosome 1"/>
</dbReference>
<protein>
    <submittedName>
        <fullName evidence="3">Uncharacterized protein</fullName>
    </submittedName>
</protein>
<evidence type="ECO:0000313" key="5">
    <source>
        <dbReference type="Proteomes" id="UP000195953"/>
    </source>
</evidence>
<sequence>MAAVLTSLALTDQSTSKCATAASTGAATAVGRIRPRRYGSDNSAAAPVNVPSHTA</sequence>
<dbReference type="AlphaFoldDB" id="A0A1Y6HTB6"/>
<gene>
    <name evidence="3" type="ORF">PD5205_03417</name>
    <name evidence="2" type="ORF">PD885_00573</name>
</gene>
<reference evidence="3 5" key="2">
    <citation type="submission" date="2017-05" db="EMBL/GenBank/DDBJ databases">
        <authorList>
            <person name="Song R."/>
            <person name="Chenine A.L."/>
            <person name="Ruprecht R.M."/>
        </authorList>
    </citation>
    <scope>NUCLEOTIDE SEQUENCE [LARGE SCALE GENOMIC DNA]</scope>
    <source>
        <strain evidence="3">PD5205</strain>
    </source>
</reference>
<proteinExistence type="predicted"/>
<dbReference type="EMBL" id="LT853882">
    <property type="protein sequence ID" value="SMQ97841.1"/>
    <property type="molecule type" value="Genomic_DNA"/>
</dbReference>
<keyword evidence="4" id="KW-1185">Reference proteome</keyword>
<accession>A0A1Y6HTB6</accession>
<evidence type="ECO:0000313" key="2">
    <source>
        <dbReference type="EMBL" id="SMQ97841.1"/>
    </source>
</evidence>
<name>A0A1Y6HTB6_9XANT</name>
<dbReference type="Proteomes" id="UP000195953">
    <property type="component" value="Chromosome 1"/>
</dbReference>
<dbReference type="EMBL" id="LT853885">
    <property type="protein sequence ID" value="SMR04693.1"/>
    <property type="molecule type" value="Genomic_DNA"/>
</dbReference>
<evidence type="ECO:0000313" key="3">
    <source>
        <dbReference type="EMBL" id="SMR04693.1"/>
    </source>
</evidence>
<evidence type="ECO:0000256" key="1">
    <source>
        <dbReference type="SAM" id="MobiDB-lite"/>
    </source>
</evidence>
<feature type="region of interest" description="Disordered" evidence="1">
    <location>
        <begin position="33"/>
        <end position="55"/>
    </location>
</feature>